<comment type="similarity">
    <text evidence="1">Belongs to the LysR transcriptional regulatory family.</text>
</comment>
<keyword evidence="8" id="KW-1185">Reference proteome</keyword>
<dbReference type="SUPFAM" id="SSF53850">
    <property type="entry name" value="Periplasmic binding protein-like II"/>
    <property type="match status" value="1"/>
</dbReference>
<evidence type="ECO:0000256" key="1">
    <source>
        <dbReference type="ARBA" id="ARBA00009437"/>
    </source>
</evidence>
<sequence length="319" mass="34982">MRSQQLKIHRLLYFVEAVDRGSLAAAARALNVAQPALSQQISELEAALGVDILERSSGGVTPTGAGEIFYEHAVAILRRLEVAMHETRAQGSMISGDVNILMSTTTSQIFLPWLITETMDSYPGIKLHIDQSGSNEHFTLPLQSGRADFAILPEIRALPGIQADLLVERPLVVVGAQDQMLPLENPDGTVNFEAILDLPMVFPRKRHPFRARIEQFASELGKVFDVRAEASDASILTKYVQTGRFFSILPLNAVVSGTGRNGLRTPRIVNPALSGRYMLFRYAKRPPSSSAEAVIALLMDKRNKLEAEQEGEEAFSTGT</sequence>
<protein>
    <submittedName>
        <fullName evidence="7">LysR family transcriptional regulator, nitrogen assimilation regulatory protein</fullName>
    </submittedName>
</protein>
<keyword evidence="2" id="KW-0805">Transcription regulation</keyword>
<name>A0A099F5D4_9RHOB</name>
<dbReference type="Gene3D" id="1.10.10.10">
    <property type="entry name" value="Winged helix-like DNA-binding domain superfamily/Winged helix DNA-binding domain"/>
    <property type="match status" value="1"/>
</dbReference>
<dbReference type="OrthoDB" id="8479357at2"/>
<dbReference type="PROSITE" id="PS50931">
    <property type="entry name" value="HTH_LYSR"/>
    <property type="match status" value="1"/>
</dbReference>
<feature type="domain" description="HTH lysR-type" evidence="5">
    <location>
        <begin position="6"/>
        <end position="63"/>
    </location>
</feature>
<keyword evidence="3" id="KW-0238">DNA-binding</keyword>
<dbReference type="RefSeq" id="WP_036739626.1">
    <property type="nucleotide sequence ID" value="NZ_FOJO01000006.1"/>
</dbReference>
<dbReference type="FunFam" id="1.10.10.10:FF:000001">
    <property type="entry name" value="LysR family transcriptional regulator"/>
    <property type="match status" value="1"/>
</dbReference>
<evidence type="ECO:0000313" key="7">
    <source>
        <dbReference type="EMBL" id="SFA49397.1"/>
    </source>
</evidence>
<reference evidence="6 8" key="1">
    <citation type="submission" date="2014-09" db="EMBL/GenBank/DDBJ databases">
        <authorList>
            <person name="McGinnis J.M."/>
            <person name="Wolfgang W.J."/>
        </authorList>
    </citation>
    <scope>NUCLEOTIDE SEQUENCE [LARGE SCALE GENOMIC DNA]</scope>
    <source>
        <strain evidence="6 8">JCM 14014</strain>
    </source>
</reference>
<dbReference type="GO" id="GO:0003677">
    <property type="term" value="F:DNA binding"/>
    <property type="evidence" value="ECO:0007669"/>
    <property type="project" value="UniProtKB-KW"/>
</dbReference>
<evidence type="ECO:0000256" key="2">
    <source>
        <dbReference type="ARBA" id="ARBA00023015"/>
    </source>
</evidence>
<reference evidence="7 9" key="3">
    <citation type="submission" date="2016-10" db="EMBL/GenBank/DDBJ databases">
        <authorList>
            <person name="de Groot N.N."/>
        </authorList>
    </citation>
    <scope>NUCLEOTIDE SEQUENCE [LARGE SCALE GENOMIC DNA]</scope>
    <source>
        <strain evidence="7 9">CGMCC 1.6117</strain>
    </source>
</reference>
<evidence type="ECO:0000313" key="8">
    <source>
        <dbReference type="Proteomes" id="UP000029846"/>
    </source>
</evidence>
<dbReference type="EMBL" id="FOJO01000006">
    <property type="protein sequence ID" value="SFA49397.1"/>
    <property type="molecule type" value="Genomic_DNA"/>
</dbReference>
<dbReference type="InterPro" id="IPR036388">
    <property type="entry name" value="WH-like_DNA-bd_sf"/>
</dbReference>
<dbReference type="PRINTS" id="PR00039">
    <property type="entry name" value="HTHLYSR"/>
</dbReference>
<organism evidence="6 8">
    <name type="scientific">Paracoccus halophilus</name>
    <dbReference type="NCBI Taxonomy" id="376733"/>
    <lineage>
        <taxon>Bacteria</taxon>
        <taxon>Pseudomonadati</taxon>
        <taxon>Pseudomonadota</taxon>
        <taxon>Alphaproteobacteria</taxon>
        <taxon>Rhodobacterales</taxon>
        <taxon>Paracoccaceae</taxon>
        <taxon>Paracoccus</taxon>
    </lineage>
</organism>
<dbReference type="InterPro" id="IPR036390">
    <property type="entry name" value="WH_DNA-bd_sf"/>
</dbReference>
<dbReference type="STRING" id="376733.SAMN04487972_106194"/>
<evidence type="ECO:0000313" key="6">
    <source>
        <dbReference type="EMBL" id="KGJ05468.1"/>
    </source>
</evidence>
<dbReference type="PANTHER" id="PTHR30419">
    <property type="entry name" value="HTH-TYPE TRANSCRIPTIONAL REGULATOR YBHD"/>
    <property type="match status" value="1"/>
</dbReference>
<dbReference type="eggNOG" id="COG0583">
    <property type="taxonomic scope" value="Bacteria"/>
</dbReference>
<keyword evidence="4" id="KW-0804">Transcription</keyword>
<evidence type="ECO:0000313" key="9">
    <source>
        <dbReference type="Proteomes" id="UP000182312"/>
    </source>
</evidence>
<dbReference type="GO" id="GO:0003700">
    <property type="term" value="F:DNA-binding transcription factor activity"/>
    <property type="evidence" value="ECO:0007669"/>
    <property type="project" value="InterPro"/>
</dbReference>
<dbReference type="SUPFAM" id="SSF46785">
    <property type="entry name" value="Winged helix' DNA-binding domain"/>
    <property type="match status" value="1"/>
</dbReference>
<proteinExistence type="inferred from homology"/>
<evidence type="ECO:0000256" key="4">
    <source>
        <dbReference type="ARBA" id="ARBA00023163"/>
    </source>
</evidence>
<reference evidence="6 8" key="2">
    <citation type="submission" date="2014-10" db="EMBL/GenBank/DDBJ databases">
        <title>Paracoccus sanguinis sp. nov., isolated from clinical specimens of New York State patients.</title>
        <authorList>
            <person name="Mingle L.A."/>
            <person name="Cole J.A."/>
            <person name="Lapierre P."/>
            <person name="Musser K.A."/>
        </authorList>
    </citation>
    <scope>NUCLEOTIDE SEQUENCE [LARGE SCALE GENOMIC DNA]</scope>
    <source>
        <strain evidence="6 8">JCM 14014</strain>
    </source>
</reference>
<dbReference type="Proteomes" id="UP000029846">
    <property type="component" value="Unassembled WGS sequence"/>
</dbReference>
<dbReference type="AlphaFoldDB" id="A0A099F5D4"/>
<dbReference type="InterPro" id="IPR005119">
    <property type="entry name" value="LysR_subst-bd"/>
</dbReference>
<dbReference type="EMBL" id="JRKN01000006">
    <property type="protein sequence ID" value="KGJ05468.1"/>
    <property type="molecule type" value="Genomic_DNA"/>
</dbReference>
<dbReference type="InterPro" id="IPR050950">
    <property type="entry name" value="HTH-type_LysR_regulators"/>
</dbReference>
<evidence type="ECO:0000256" key="3">
    <source>
        <dbReference type="ARBA" id="ARBA00023125"/>
    </source>
</evidence>
<gene>
    <name evidence="6" type="ORF">IT41_06810</name>
    <name evidence="7" type="ORF">SAMN04487972_106194</name>
</gene>
<dbReference type="PANTHER" id="PTHR30419:SF8">
    <property type="entry name" value="NITROGEN ASSIMILATION TRANSCRIPTIONAL ACTIVATOR-RELATED"/>
    <property type="match status" value="1"/>
</dbReference>
<dbReference type="GO" id="GO:0005829">
    <property type="term" value="C:cytosol"/>
    <property type="evidence" value="ECO:0007669"/>
    <property type="project" value="TreeGrafter"/>
</dbReference>
<dbReference type="Proteomes" id="UP000182312">
    <property type="component" value="Unassembled WGS sequence"/>
</dbReference>
<dbReference type="InterPro" id="IPR000847">
    <property type="entry name" value="LysR_HTH_N"/>
</dbReference>
<accession>A0A099F5D4</accession>
<dbReference type="Pfam" id="PF00126">
    <property type="entry name" value="HTH_1"/>
    <property type="match status" value="1"/>
</dbReference>
<evidence type="ECO:0000259" key="5">
    <source>
        <dbReference type="PROSITE" id="PS50931"/>
    </source>
</evidence>
<dbReference type="Gene3D" id="3.40.190.290">
    <property type="match status" value="1"/>
</dbReference>
<dbReference type="Pfam" id="PF03466">
    <property type="entry name" value="LysR_substrate"/>
    <property type="match status" value="1"/>
</dbReference>